<organism evidence="1 2">
    <name type="scientific">Trichinella pseudospiralis</name>
    <name type="common">Parasitic roundworm</name>
    <dbReference type="NCBI Taxonomy" id="6337"/>
    <lineage>
        <taxon>Eukaryota</taxon>
        <taxon>Metazoa</taxon>
        <taxon>Ecdysozoa</taxon>
        <taxon>Nematoda</taxon>
        <taxon>Enoplea</taxon>
        <taxon>Dorylaimia</taxon>
        <taxon>Trichinellida</taxon>
        <taxon>Trichinellidae</taxon>
        <taxon>Trichinella</taxon>
    </lineage>
</organism>
<dbReference type="Proteomes" id="UP000054805">
    <property type="component" value="Unassembled WGS sequence"/>
</dbReference>
<keyword evidence="2" id="KW-1185">Reference proteome</keyword>
<protein>
    <submittedName>
        <fullName evidence="1">Uncharacterized protein</fullName>
    </submittedName>
</protein>
<sequence length="171" mass="19550">MVFLWSTFKVDAIKLHGSLFFSQLDHFYTFAYVPLQIGLSIFEANKKFHIRPTIHNGENFLHLNYKCSRSKSRRFDGTVGWFSVGGRMCSLHSPGSIIHVKDAFIRRGRMIVLEMNVQISTNIITTYKHDDGAVCCFFFVFCSASMLCSVKKENNSLQDYCHFSGGLELVV</sequence>
<gene>
    <name evidence="1" type="ORF">T4B_9864</name>
</gene>
<reference evidence="1 2" key="1">
    <citation type="submission" date="2015-01" db="EMBL/GenBank/DDBJ databases">
        <title>Evolution of Trichinella species and genotypes.</title>
        <authorList>
            <person name="Korhonen P.K."/>
            <person name="Edoardo P."/>
            <person name="Giuseppe L.R."/>
            <person name="Gasser R.B."/>
        </authorList>
    </citation>
    <scope>NUCLEOTIDE SEQUENCE [LARGE SCALE GENOMIC DNA]</scope>
    <source>
        <strain evidence="1">ISS588</strain>
    </source>
</reference>
<accession>A0A0V1INJ8</accession>
<evidence type="ECO:0000313" key="2">
    <source>
        <dbReference type="Proteomes" id="UP000054805"/>
    </source>
</evidence>
<name>A0A0V1INJ8_TRIPS</name>
<proteinExistence type="predicted"/>
<dbReference type="AlphaFoldDB" id="A0A0V1INJ8"/>
<comment type="caution">
    <text evidence="1">The sequence shown here is derived from an EMBL/GenBank/DDBJ whole genome shotgun (WGS) entry which is preliminary data.</text>
</comment>
<evidence type="ECO:0000313" key="1">
    <source>
        <dbReference type="EMBL" id="KRZ24221.1"/>
    </source>
</evidence>
<dbReference type="EMBL" id="JYDS01000126">
    <property type="protein sequence ID" value="KRZ24221.1"/>
    <property type="molecule type" value="Genomic_DNA"/>
</dbReference>